<keyword evidence="4" id="KW-0804">Transcription</keyword>
<evidence type="ECO:0000256" key="4">
    <source>
        <dbReference type="ARBA" id="ARBA00023163"/>
    </source>
</evidence>
<dbReference type="EMBL" id="LHPI01000001">
    <property type="protein sequence ID" value="KOO09115.1"/>
    <property type="molecule type" value="Genomic_DNA"/>
</dbReference>
<dbReference type="STRING" id="171383.AKJ31_01765"/>
<name>A0A0M0I474_9VIBR</name>
<evidence type="ECO:0000256" key="3">
    <source>
        <dbReference type="ARBA" id="ARBA00023125"/>
    </source>
</evidence>
<dbReference type="InterPro" id="IPR005119">
    <property type="entry name" value="LysR_subst-bd"/>
</dbReference>
<dbReference type="Pfam" id="PF03466">
    <property type="entry name" value="LysR_substrate"/>
    <property type="match status" value="1"/>
</dbReference>
<comment type="caution">
    <text evidence="6">The sequence shown here is derived from an EMBL/GenBank/DDBJ whole genome shotgun (WGS) entry which is preliminary data.</text>
</comment>
<dbReference type="Pfam" id="PF00126">
    <property type="entry name" value="HTH_1"/>
    <property type="match status" value="1"/>
</dbReference>
<dbReference type="Gene3D" id="3.40.190.290">
    <property type="match status" value="1"/>
</dbReference>
<dbReference type="InterPro" id="IPR000847">
    <property type="entry name" value="LysR_HTH_N"/>
</dbReference>
<organism evidence="6 7">
    <name type="scientific">Vibrio hepatarius</name>
    <dbReference type="NCBI Taxonomy" id="171383"/>
    <lineage>
        <taxon>Bacteria</taxon>
        <taxon>Pseudomonadati</taxon>
        <taxon>Pseudomonadota</taxon>
        <taxon>Gammaproteobacteria</taxon>
        <taxon>Vibrionales</taxon>
        <taxon>Vibrionaceae</taxon>
        <taxon>Vibrio</taxon>
        <taxon>Vibrio oreintalis group</taxon>
    </lineage>
</organism>
<keyword evidence="2" id="KW-0805">Transcription regulation</keyword>
<dbReference type="SUPFAM" id="SSF53850">
    <property type="entry name" value="Periplasmic binding protein-like II"/>
    <property type="match status" value="1"/>
</dbReference>
<dbReference type="PANTHER" id="PTHR30419:SF8">
    <property type="entry name" value="NITROGEN ASSIMILATION TRANSCRIPTIONAL ACTIVATOR-RELATED"/>
    <property type="match status" value="1"/>
</dbReference>
<dbReference type="AlphaFoldDB" id="A0A0M0I474"/>
<dbReference type="GO" id="GO:0003700">
    <property type="term" value="F:DNA-binding transcription factor activity"/>
    <property type="evidence" value="ECO:0007669"/>
    <property type="project" value="InterPro"/>
</dbReference>
<dbReference type="RefSeq" id="WP_053407368.1">
    <property type="nucleotide sequence ID" value="NZ_LHPI01000001.1"/>
</dbReference>
<dbReference type="PROSITE" id="PS50931">
    <property type="entry name" value="HTH_LYSR"/>
    <property type="match status" value="1"/>
</dbReference>
<proteinExistence type="inferred from homology"/>
<dbReference type="InterPro" id="IPR036388">
    <property type="entry name" value="WH-like_DNA-bd_sf"/>
</dbReference>
<evidence type="ECO:0000313" key="7">
    <source>
        <dbReference type="Proteomes" id="UP000037530"/>
    </source>
</evidence>
<dbReference type="Proteomes" id="UP000037530">
    <property type="component" value="Unassembled WGS sequence"/>
</dbReference>
<accession>A0A0M0I474</accession>
<dbReference type="InterPro" id="IPR036390">
    <property type="entry name" value="WH_DNA-bd_sf"/>
</dbReference>
<dbReference type="SUPFAM" id="SSF46785">
    <property type="entry name" value="Winged helix' DNA-binding domain"/>
    <property type="match status" value="1"/>
</dbReference>
<dbReference type="Gene3D" id="1.10.10.10">
    <property type="entry name" value="Winged helix-like DNA-binding domain superfamily/Winged helix DNA-binding domain"/>
    <property type="match status" value="1"/>
</dbReference>
<dbReference type="InterPro" id="IPR050950">
    <property type="entry name" value="HTH-type_LysR_regulators"/>
</dbReference>
<reference evidence="7" key="1">
    <citation type="submission" date="2015-08" db="EMBL/GenBank/DDBJ databases">
        <title>Vibrio galatheae sp. nov., a novel member of the Vibrionaceae family isolated from the Solomon Islands.</title>
        <authorList>
            <person name="Giubergia S."/>
            <person name="Machado H."/>
            <person name="Mateiu R.V."/>
            <person name="Gram L."/>
        </authorList>
    </citation>
    <scope>NUCLEOTIDE SEQUENCE [LARGE SCALE GENOMIC DNA]</scope>
    <source>
        <strain evidence="7">DSM 19134</strain>
    </source>
</reference>
<dbReference type="GO" id="GO:0005829">
    <property type="term" value="C:cytosol"/>
    <property type="evidence" value="ECO:0007669"/>
    <property type="project" value="TreeGrafter"/>
</dbReference>
<comment type="similarity">
    <text evidence="1">Belongs to the LysR transcriptional regulatory family.</text>
</comment>
<protein>
    <submittedName>
        <fullName evidence="6">LysR family transcriptional regulator</fullName>
    </submittedName>
</protein>
<evidence type="ECO:0000256" key="2">
    <source>
        <dbReference type="ARBA" id="ARBA00023015"/>
    </source>
</evidence>
<dbReference type="GO" id="GO:0003677">
    <property type="term" value="F:DNA binding"/>
    <property type="evidence" value="ECO:0007669"/>
    <property type="project" value="UniProtKB-KW"/>
</dbReference>
<evidence type="ECO:0000259" key="5">
    <source>
        <dbReference type="PROSITE" id="PS50931"/>
    </source>
</evidence>
<evidence type="ECO:0000313" key="6">
    <source>
        <dbReference type="EMBL" id="KOO09115.1"/>
    </source>
</evidence>
<dbReference type="PANTHER" id="PTHR30419">
    <property type="entry name" value="HTH-TYPE TRANSCRIPTIONAL REGULATOR YBHD"/>
    <property type="match status" value="1"/>
</dbReference>
<feature type="domain" description="HTH lysR-type" evidence="5">
    <location>
        <begin position="1"/>
        <end position="61"/>
    </location>
</feature>
<evidence type="ECO:0000256" key="1">
    <source>
        <dbReference type="ARBA" id="ARBA00009437"/>
    </source>
</evidence>
<dbReference type="PATRIC" id="fig|171383.3.peg.366"/>
<keyword evidence="3" id="KW-0238">DNA-binding</keyword>
<keyword evidence="7" id="KW-1185">Reference proteome</keyword>
<dbReference type="FunFam" id="1.10.10.10:FF:000001">
    <property type="entry name" value="LysR family transcriptional regulator"/>
    <property type="match status" value="1"/>
</dbReference>
<sequence length="308" mass="34401">MSFLQENRIKFFYEAVQHGSVRAAADFLNVAPSAVSRQISQLENELDTVLIERHRRGIKPTEAGEELLKYYKHYLIQQELLLDNLKSLQGLQSGTIELAIGEGFINIVSKAMCVFAEKYPDIKIVLSIHSGNDVLRKVVEDDAHVGVVFNPPQHPKIRTHYTAMHPMIIAVGKQHSLNNEATPITMSVLKKYPLALPDLAHGVRQLIEEVEKEENVTLTPNVISNNMTALHCYASHGGATIMPNFMLKSMPDWYTSLNSLPFDNQRLNNTGSAVFTRLGRQLGPGPSEFIKCLVALFKQELDNDTPAA</sequence>
<gene>
    <name evidence="6" type="ORF">AKJ31_01765</name>
</gene>